<evidence type="ECO:0000313" key="3">
    <source>
        <dbReference type="Proteomes" id="UP001157069"/>
    </source>
</evidence>
<dbReference type="Proteomes" id="UP001157069">
    <property type="component" value="Unassembled WGS sequence"/>
</dbReference>
<accession>A0ABQ6JTW6</accession>
<reference evidence="3" key="1">
    <citation type="journal article" date="2019" name="Int. J. Syst. Evol. Microbiol.">
        <title>The Global Catalogue of Microorganisms (GCM) 10K type strain sequencing project: providing services to taxonomists for standard genome sequencing and annotation.</title>
        <authorList>
            <consortium name="The Broad Institute Genomics Platform"/>
            <consortium name="The Broad Institute Genome Sequencing Center for Infectious Disease"/>
            <person name="Wu L."/>
            <person name="Ma J."/>
        </authorList>
    </citation>
    <scope>NUCLEOTIDE SEQUENCE [LARGE SCALE GENOMIC DNA]</scope>
    <source>
        <strain evidence="3">NBRC 108755</strain>
    </source>
</reference>
<dbReference type="RefSeq" id="WP_284300218.1">
    <property type="nucleotide sequence ID" value="NZ_BSVA01000001.1"/>
</dbReference>
<keyword evidence="1" id="KW-0472">Membrane</keyword>
<gene>
    <name evidence="2" type="ORF">GCM10025869_22660</name>
</gene>
<evidence type="ECO:0000256" key="1">
    <source>
        <dbReference type="SAM" id="Phobius"/>
    </source>
</evidence>
<protein>
    <recommendedName>
        <fullName evidence="4">WXG100 family type VII secretion target</fullName>
    </recommendedName>
</protein>
<feature type="transmembrane region" description="Helical" evidence="1">
    <location>
        <begin position="250"/>
        <end position="271"/>
    </location>
</feature>
<dbReference type="EMBL" id="BSVA01000001">
    <property type="protein sequence ID" value="GMA91737.1"/>
    <property type="molecule type" value="Genomic_DNA"/>
</dbReference>
<evidence type="ECO:0000313" key="2">
    <source>
        <dbReference type="EMBL" id="GMA91737.1"/>
    </source>
</evidence>
<comment type="caution">
    <text evidence="2">The sequence shown here is derived from an EMBL/GenBank/DDBJ whole genome shotgun (WGS) entry which is preliminary data.</text>
</comment>
<proteinExistence type="predicted"/>
<evidence type="ECO:0008006" key="4">
    <source>
        <dbReference type="Google" id="ProtNLM"/>
    </source>
</evidence>
<feature type="transmembrane region" description="Helical" evidence="1">
    <location>
        <begin position="226"/>
        <end position="244"/>
    </location>
</feature>
<name>A0ABQ6JTW6_9MICO</name>
<keyword evidence="1" id="KW-1133">Transmembrane helix</keyword>
<keyword evidence="1" id="KW-0812">Transmembrane</keyword>
<organism evidence="2 3">
    <name type="scientific">Homoserinibacter gongjuensis</name>
    <dbReference type="NCBI Taxonomy" id="1162968"/>
    <lineage>
        <taxon>Bacteria</taxon>
        <taxon>Bacillati</taxon>
        <taxon>Actinomycetota</taxon>
        <taxon>Actinomycetes</taxon>
        <taxon>Micrococcales</taxon>
        <taxon>Microbacteriaceae</taxon>
        <taxon>Homoserinibacter</taxon>
    </lineage>
</organism>
<keyword evidence="3" id="KW-1185">Reference proteome</keyword>
<sequence>MCYLCDDVVPGRLDGDPARVRAHARAFDDTAEALRDAARELRNLANEGVTISLAIDEVRDKAEESHSEATKVATRYAGAGSTLGTYADALADAQSRADSARTQIDSNNSNGRYWRHRRRDLEQERWTRGSDPEFLEDLAEATRRAAQYDTWFAGYLSSYQQAVEDFETAVNNAISGLSAAAEAAGLNDGFFEGIVGDFQVAWETISKYLGPVIEALRDVLEVLKKIVDILALIVTIAAIFFPALAPIALALTAISAILGVAIFACSLALFAMGRESLGRVLADGIMAVVGVVTAKLGGSGTLGSMITDGVSALRAPAALFVTRGTMLNLGLTVGGEAVERYGQAVTQVAVDGIKSGTLSANATPFAFVIGEGLDFQLGTGSPAWGEQPSPAWDMSGADGLDMMPGLMDSPSLGMASPIAGMFDVSESWNSMIDNFGEVGDTWSQMYAVPAT</sequence>